<dbReference type="PANTHER" id="PTHR10885">
    <property type="entry name" value="ISOPENTENYL-DIPHOSPHATE DELTA-ISOMERASE"/>
    <property type="match status" value="1"/>
</dbReference>
<evidence type="ECO:0000259" key="3">
    <source>
        <dbReference type="PROSITE" id="PS51462"/>
    </source>
</evidence>
<name>W7Y2Z6_9BACT</name>
<feature type="transmembrane region" description="Helical" evidence="2">
    <location>
        <begin position="87"/>
        <end position="106"/>
    </location>
</feature>
<feature type="domain" description="Nudix hydrolase" evidence="3">
    <location>
        <begin position="218"/>
        <end position="352"/>
    </location>
</feature>
<dbReference type="GO" id="GO:0016787">
    <property type="term" value="F:hydrolase activity"/>
    <property type="evidence" value="ECO:0007669"/>
    <property type="project" value="UniProtKB-KW"/>
</dbReference>
<keyword evidence="2" id="KW-0812">Transmembrane</keyword>
<feature type="transmembrane region" description="Helical" evidence="2">
    <location>
        <begin position="158"/>
        <end position="179"/>
    </location>
</feature>
<keyword evidence="2" id="KW-0472">Membrane</keyword>
<evidence type="ECO:0000256" key="2">
    <source>
        <dbReference type="SAM" id="Phobius"/>
    </source>
</evidence>
<gene>
    <name evidence="4" type="ORF">JCM21142_31001</name>
</gene>
<proteinExistence type="predicted"/>
<dbReference type="Proteomes" id="UP000019402">
    <property type="component" value="Unassembled WGS sequence"/>
</dbReference>
<dbReference type="AlphaFoldDB" id="W7Y2Z6"/>
<organism evidence="4 5">
    <name type="scientific">Saccharicrinis fermentans DSM 9555 = JCM 21142</name>
    <dbReference type="NCBI Taxonomy" id="869213"/>
    <lineage>
        <taxon>Bacteria</taxon>
        <taxon>Pseudomonadati</taxon>
        <taxon>Bacteroidota</taxon>
        <taxon>Bacteroidia</taxon>
        <taxon>Marinilabiliales</taxon>
        <taxon>Marinilabiliaceae</taxon>
        <taxon>Saccharicrinis</taxon>
    </lineage>
</organism>
<dbReference type="Gene3D" id="3.90.79.10">
    <property type="entry name" value="Nucleoside Triphosphate Pyrophosphohydrolase"/>
    <property type="match status" value="1"/>
</dbReference>
<dbReference type="SUPFAM" id="SSF55811">
    <property type="entry name" value="Nudix"/>
    <property type="match status" value="1"/>
</dbReference>
<dbReference type="InterPro" id="IPR000086">
    <property type="entry name" value="NUDIX_hydrolase_dom"/>
</dbReference>
<comment type="caution">
    <text evidence="4">The sequence shown here is derived from an EMBL/GenBank/DDBJ whole genome shotgun (WGS) entry which is preliminary data.</text>
</comment>
<dbReference type="Pfam" id="PF00293">
    <property type="entry name" value="NUDIX"/>
    <property type="match status" value="1"/>
</dbReference>
<keyword evidence="5" id="KW-1185">Reference proteome</keyword>
<evidence type="ECO:0000313" key="4">
    <source>
        <dbReference type="EMBL" id="GAF02367.1"/>
    </source>
</evidence>
<keyword evidence="4" id="KW-0413">Isomerase</keyword>
<accession>W7Y2Z6</accession>
<dbReference type="Pfam" id="PF04279">
    <property type="entry name" value="IspA"/>
    <property type="match status" value="1"/>
</dbReference>
<dbReference type="EMBL" id="BAMD01000008">
    <property type="protein sequence ID" value="GAF02367.1"/>
    <property type="molecule type" value="Genomic_DNA"/>
</dbReference>
<dbReference type="PROSITE" id="PS00893">
    <property type="entry name" value="NUDIX_BOX"/>
    <property type="match status" value="1"/>
</dbReference>
<dbReference type="PANTHER" id="PTHR10885:SF0">
    <property type="entry name" value="ISOPENTENYL-DIPHOSPHATE DELTA-ISOMERASE"/>
    <property type="match status" value="1"/>
</dbReference>
<feature type="transmembrane region" description="Helical" evidence="2">
    <location>
        <begin position="57"/>
        <end position="75"/>
    </location>
</feature>
<keyword evidence="1" id="KW-0378">Hydrolase</keyword>
<sequence length="358" mass="40835">MNVIDLIKKLLPGLAPLIIFVIADSIWGTEIGLLFAIGLGIIEIVYSFIQKQKPDKFILFDVGLLVIMGGISLLLEDDLFFKLKPGVIGSILCALLGISAYGKHNLMMAMSGRYLKGIQINQWQQYEMLKSMKVLFWIFVLHTILVFVAAIAMSKNMWVTISGPGFYILFGLYFIFELYKKRRAQSKYKNEEWLPIVNNEGVIEGKMPRSIAHNGSMILHPVVHVQVLNSKGELYLQKRAHHKLIQPGKWDTAVGGHVAADESVDTAMKREAQEEIGLQGFSVTAFKQYKWKSEIEQELVFAFVSITDKPINVNHLEVDEGRFWTIREIERCLGKGILTPNFEYEFEMLKTYLQRQSK</sequence>
<evidence type="ECO:0000313" key="5">
    <source>
        <dbReference type="Proteomes" id="UP000019402"/>
    </source>
</evidence>
<dbReference type="RefSeq" id="WP_044212297.1">
    <property type="nucleotide sequence ID" value="NZ_BAMD01000008.1"/>
</dbReference>
<dbReference type="STRING" id="869213.GCA_000517085_01238"/>
<dbReference type="InterPro" id="IPR020084">
    <property type="entry name" value="NUDIX_hydrolase_CS"/>
</dbReference>
<dbReference type="InterPro" id="IPR006008">
    <property type="entry name" value="YciB"/>
</dbReference>
<reference evidence="4 5" key="1">
    <citation type="journal article" date="2014" name="Genome Announc.">
        <title>Draft Genome Sequence of Cytophaga fermentans JCM 21142T, a Facultative Anaerobe Isolated from Marine Mud.</title>
        <authorList>
            <person name="Starns D."/>
            <person name="Oshima K."/>
            <person name="Suda W."/>
            <person name="Iino T."/>
            <person name="Yuki M."/>
            <person name="Inoue J."/>
            <person name="Kitamura K."/>
            <person name="Iida T."/>
            <person name="Darby A."/>
            <person name="Hattori M."/>
            <person name="Ohkuma M."/>
        </authorList>
    </citation>
    <scope>NUCLEOTIDE SEQUENCE [LARGE SCALE GENOMIC DNA]</scope>
    <source>
        <strain evidence="4 5">JCM 21142</strain>
    </source>
</reference>
<keyword evidence="2" id="KW-1133">Transmembrane helix</keyword>
<dbReference type="CDD" id="cd04692">
    <property type="entry name" value="NUDIX_Hydrolase"/>
    <property type="match status" value="1"/>
</dbReference>
<protein>
    <submittedName>
        <fullName evidence="4">Isopentenyl-diphosphate delta-isomerase</fullName>
    </submittedName>
</protein>
<dbReference type="eggNOG" id="COG1443">
    <property type="taxonomic scope" value="Bacteria"/>
</dbReference>
<dbReference type="InterPro" id="IPR015797">
    <property type="entry name" value="NUDIX_hydrolase-like_dom_sf"/>
</dbReference>
<dbReference type="GO" id="GO:0016020">
    <property type="term" value="C:membrane"/>
    <property type="evidence" value="ECO:0007669"/>
    <property type="project" value="InterPro"/>
</dbReference>
<feature type="transmembrane region" description="Helical" evidence="2">
    <location>
        <begin position="134"/>
        <end position="152"/>
    </location>
</feature>
<feature type="transmembrane region" description="Helical" evidence="2">
    <location>
        <begin position="17"/>
        <end position="45"/>
    </location>
</feature>
<evidence type="ECO:0000256" key="1">
    <source>
        <dbReference type="ARBA" id="ARBA00022801"/>
    </source>
</evidence>
<dbReference type="PROSITE" id="PS51462">
    <property type="entry name" value="NUDIX"/>
    <property type="match status" value="1"/>
</dbReference>
<dbReference type="GO" id="GO:0016853">
    <property type="term" value="F:isomerase activity"/>
    <property type="evidence" value="ECO:0007669"/>
    <property type="project" value="UniProtKB-KW"/>
</dbReference>